<evidence type="ECO:0000313" key="9">
    <source>
        <dbReference type="EMBL" id="EDQ88133.1"/>
    </source>
</evidence>
<dbReference type="eggNOG" id="KOG1414">
    <property type="taxonomic scope" value="Eukaryota"/>
</dbReference>
<name>A9V364_MONBE</name>
<dbReference type="Gene3D" id="1.20.5.170">
    <property type="match status" value="1"/>
</dbReference>
<keyword evidence="3" id="KW-0238">DNA-binding</keyword>
<evidence type="ECO:0000256" key="7">
    <source>
        <dbReference type="SAM" id="MobiDB-lite"/>
    </source>
</evidence>
<gene>
    <name evidence="9" type="ORF">MONBRDRAFT_37668</name>
</gene>
<dbReference type="GeneID" id="5892331"/>
<dbReference type="RefSeq" id="XP_001747209.1">
    <property type="nucleotide sequence ID" value="XM_001747157.1"/>
</dbReference>
<proteinExistence type="predicted"/>
<evidence type="ECO:0000256" key="1">
    <source>
        <dbReference type="ARBA" id="ARBA00004123"/>
    </source>
</evidence>
<keyword evidence="6" id="KW-0175">Coiled coil</keyword>
<dbReference type="PANTHER" id="PTHR19304">
    <property type="entry name" value="CYCLIC-AMP RESPONSE ELEMENT BINDING PROTEIN"/>
    <property type="match status" value="1"/>
</dbReference>
<dbReference type="GO" id="GO:0003700">
    <property type="term" value="F:DNA-binding transcription factor activity"/>
    <property type="evidence" value="ECO:0007669"/>
    <property type="project" value="InterPro"/>
</dbReference>
<dbReference type="InParanoid" id="A9V364"/>
<dbReference type="InterPro" id="IPR046347">
    <property type="entry name" value="bZIP_sf"/>
</dbReference>
<feature type="region of interest" description="Disordered" evidence="7">
    <location>
        <begin position="48"/>
        <end position="80"/>
    </location>
</feature>
<dbReference type="Proteomes" id="UP000001357">
    <property type="component" value="Unassembled WGS sequence"/>
</dbReference>
<keyword evidence="2" id="KW-0805">Transcription regulation</keyword>
<dbReference type="SMART" id="SM00338">
    <property type="entry name" value="BRLZ"/>
    <property type="match status" value="1"/>
</dbReference>
<dbReference type="AlphaFoldDB" id="A9V364"/>
<dbReference type="Pfam" id="PF00170">
    <property type="entry name" value="bZIP_1"/>
    <property type="match status" value="1"/>
</dbReference>
<reference evidence="9 10" key="1">
    <citation type="journal article" date="2008" name="Nature">
        <title>The genome of the choanoflagellate Monosiga brevicollis and the origin of metazoans.</title>
        <authorList>
            <consortium name="JGI Sequencing"/>
            <person name="King N."/>
            <person name="Westbrook M.J."/>
            <person name="Young S.L."/>
            <person name="Kuo A."/>
            <person name="Abedin M."/>
            <person name="Chapman J."/>
            <person name="Fairclough S."/>
            <person name="Hellsten U."/>
            <person name="Isogai Y."/>
            <person name="Letunic I."/>
            <person name="Marr M."/>
            <person name="Pincus D."/>
            <person name="Putnam N."/>
            <person name="Rokas A."/>
            <person name="Wright K.J."/>
            <person name="Zuzow R."/>
            <person name="Dirks W."/>
            <person name="Good M."/>
            <person name="Goodstein D."/>
            <person name="Lemons D."/>
            <person name="Li W."/>
            <person name="Lyons J.B."/>
            <person name="Morris A."/>
            <person name="Nichols S."/>
            <person name="Richter D.J."/>
            <person name="Salamov A."/>
            <person name="Bork P."/>
            <person name="Lim W.A."/>
            <person name="Manning G."/>
            <person name="Miller W.T."/>
            <person name="McGinnis W."/>
            <person name="Shapiro H."/>
            <person name="Tjian R."/>
            <person name="Grigoriev I.V."/>
            <person name="Rokhsar D."/>
        </authorList>
    </citation>
    <scope>NUCLEOTIDE SEQUENCE [LARGE SCALE GENOMIC DNA]</scope>
    <source>
        <strain evidence="10">MX1 / ATCC 50154</strain>
    </source>
</reference>
<dbReference type="InterPro" id="IPR002112">
    <property type="entry name" value="Leuzip_Jun"/>
</dbReference>
<evidence type="ECO:0000256" key="5">
    <source>
        <dbReference type="ARBA" id="ARBA00023242"/>
    </source>
</evidence>
<dbReference type="STRING" id="81824.A9V364"/>
<dbReference type="CDD" id="cd14687">
    <property type="entry name" value="bZIP_ATF2"/>
    <property type="match status" value="1"/>
</dbReference>
<dbReference type="EMBL" id="CH991556">
    <property type="protein sequence ID" value="EDQ88133.1"/>
    <property type="molecule type" value="Genomic_DNA"/>
</dbReference>
<dbReference type="KEGG" id="mbr:MONBRDRAFT_37668"/>
<sequence length="196" mass="21820">MALEEILDGGDLFSGLDLPDIDSIINNAASSSSEVPDDALWSNLKNNGKTIDAASSSSSSKKGQVMKRKSRASSVDPPIDERRLKHLERNRAAATRCRERKKQWLQQLQQKAATLTTSNRQMHEELKRLRDEVLNLKGNLVQQQGPNALERAGIQLSKYSDPNFDFEAYTAQALAEQERQAAEQAANSKRAKSKKN</sequence>
<evidence type="ECO:0000256" key="4">
    <source>
        <dbReference type="ARBA" id="ARBA00023163"/>
    </source>
</evidence>
<dbReference type="SUPFAM" id="SSF57959">
    <property type="entry name" value="Leucine zipper domain"/>
    <property type="match status" value="1"/>
</dbReference>
<dbReference type="GO" id="GO:0003677">
    <property type="term" value="F:DNA binding"/>
    <property type="evidence" value="ECO:0007669"/>
    <property type="project" value="UniProtKB-KW"/>
</dbReference>
<evidence type="ECO:0000313" key="10">
    <source>
        <dbReference type="Proteomes" id="UP000001357"/>
    </source>
</evidence>
<feature type="coiled-coil region" evidence="6">
    <location>
        <begin position="105"/>
        <end position="139"/>
    </location>
</feature>
<keyword evidence="10" id="KW-1185">Reference proteome</keyword>
<organism evidence="9 10">
    <name type="scientific">Monosiga brevicollis</name>
    <name type="common">Choanoflagellate</name>
    <dbReference type="NCBI Taxonomy" id="81824"/>
    <lineage>
        <taxon>Eukaryota</taxon>
        <taxon>Choanoflagellata</taxon>
        <taxon>Craspedida</taxon>
        <taxon>Salpingoecidae</taxon>
        <taxon>Monosiga</taxon>
    </lineage>
</organism>
<keyword evidence="5" id="KW-0539">Nucleus</keyword>
<evidence type="ECO:0000256" key="6">
    <source>
        <dbReference type="SAM" id="Coils"/>
    </source>
</evidence>
<keyword evidence="4" id="KW-0804">Transcription</keyword>
<dbReference type="PROSITE" id="PS50217">
    <property type="entry name" value="BZIP"/>
    <property type="match status" value="1"/>
</dbReference>
<comment type="subcellular location">
    <subcellularLocation>
        <location evidence="1">Nucleus</location>
    </subcellularLocation>
</comment>
<dbReference type="InterPro" id="IPR004827">
    <property type="entry name" value="bZIP"/>
</dbReference>
<evidence type="ECO:0000256" key="3">
    <source>
        <dbReference type="ARBA" id="ARBA00023125"/>
    </source>
</evidence>
<evidence type="ECO:0000256" key="2">
    <source>
        <dbReference type="ARBA" id="ARBA00023015"/>
    </source>
</evidence>
<dbReference type="PROSITE" id="PS00036">
    <property type="entry name" value="BZIP_BASIC"/>
    <property type="match status" value="1"/>
</dbReference>
<accession>A9V364</accession>
<feature type="domain" description="BZIP" evidence="8">
    <location>
        <begin position="80"/>
        <end position="143"/>
    </location>
</feature>
<dbReference type="PRINTS" id="PR00043">
    <property type="entry name" value="LEUZIPPRJUN"/>
</dbReference>
<protein>
    <recommendedName>
        <fullName evidence="8">BZIP domain-containing protein</fullName>
    </recommendedName>
</protein>
<feature type="region of interest" description="Disordered" evidence="7">
    <location>
        <begin position="175"/>
        <end position="196"/>
    </location>
</feature>
<evidence type="ECO:0000259" key="8">
    <source>
        <dbReference type="PROSITE" id="PS50217"/>
    </source>
</evidence>
<dbReference type="InterPro" id="IPR051027">
    <property type="entry name" value="bZIP_transcription_factors"/>
</dbReference>
<dbReference type="GO" id="GO:0005634">
    <property type="term" value="C:nucleus"/>
    <property type="evidence" value="ECO:0007669"/>
    <property type="project" value="UniProtKB-SubCell"/>
</dbReference>